<evidence type="ECO:0000256" key="2">
    <source>
        <dbReference type="ARBA" id="ARBA00009450"/>
    </source>
</evidence>
<feature type="domain" description="Polysaccharide export protein N-terminal" evidence="17">
    <location>
        <begin position="228"/>
        <end position="301"/>
    </location>
</feature>
<evidence type="ECO:0000256" key="5">
    <source>
        <dbReference type="ARBA" id="ARBA00022597"/>
    </source>
</evidence>
<keyword evidence="3" id="KW-0813">Transport</keyword>
<accession>A0A4S1CBA7</accession>
<keyword evidence="8" id="KW-0625">Polysaccharide transport</keyword>
<sequence>MKKILLFAAALFLLTVTTSYSASLYDSTSQGTTYYSGTSATATAPATSSYFTIPAPTDQNAATSYSQYPSQQQTTGQAQPYAQPNLQMQTYGAKPIFGQVQPAGQNTGTVRGQSSVPGQGSVQGTVPGQPGAQYGLQGQNSNQPPAGSNKQPQQYDQEQGRQPLPQLVQQPVVPAEPSALEKAMGEAPVTAENSLSQPYGGTTLNQFGYNFFRPETNDPLSAQMDIPVGPDYVVGPGDRLLVTLWGSIDGTWELEVNRSGEIVLPKVGAVKVAGQTFGQVPGVLKNTLARIFKDFHVNVNMGRLRVIKVYIVGEVAAPGEYNVSSLSTIINALAAAGGPTKNGSLRNIKINRNGNVVETVDLYDFFLKGDQGKAIRLQPGDTVLVPVIGKVAGVAGNVRRPGIYELKGESSLKDLLGLCGGINSTGYLQRLQMYRVQAHDKKMVTEISLEPGKSVEEATASIKLQDLDLVKVLSIDTVLRGYARLEGHVLRPGDYALKPGMRVSSLLKGDNLLPEYHAAAGQITRLFPPDLHPEIVFFNVTRALNGEPDYDLELKEFDRVKIFSRTEMEEVPFVQVSGEVLRPGQYRYLENMTVRDLLMQAGNVKLSAYLKNAEIVRVKRAESRVVSIVLPVDLEAALKGGDANIKLQPLDELTVRRIPNWADATDRYVTLSGEFVFPGTYPIYKGERLSSVIARAGGFSNLAYMKGAKFTRENVRKLQQQRMDEALQKAQEDIIHLQTNMAQTAASAEEVSAAKTTLDGLTRSVEILKTKKAEGRVLMEVASLDELKGGPYDLELQGGDQLTVPSDPGGVNVIGNVYNQSTVVSQQGRDVDWYLQQVGGPTGDADTSEIYVVKVSGTVVSQANSGKFLFYNSFWGKSLDSGDTIIVPRQYEKTAWLRTVKEITQILGNIAMTAGVAIAAGK</sequence>
<evidence type="ECO:0000256" key="10">
    <source>
        <dbReference type="ARBA" id="ARBA00023114"/>
    </source>
</evidence>
<evidence type="ECO:0000256" key="7">
    <source>
        <dbReference type="ARBA" id="ARBA00022729"/>
    </source>
</evidence>
<dbReference type="Gene3D" id="3.10.560.10">
    <property type="entry name" value="Outer membrane lipoprotein wza domain like"/>
    <property type="match status" value="5"/>
</dbReference>
<dbReference type="GO" id="GO:0006811">
    <property type="term" value="P:monoatomic ion transport"/>
    <property type="evidence" value="ECO:0007669"/>
    <property type="project" value="UniProtKB-KW"/>
</dbReference>
<keyword evidence="7 16" id="KW-0732">Signal</keyword>
<comment type="similarity">
    <text evidence="2">Belongs to the BexD/CtrA/VexA family.</text>
</comment>
<evidence type="ECO:0000259" key="17">
    <source>
        <dbReference type="Pfam" id="PF02563"/>
    </source>
</evidence>
<feature type="domain" description="Soluble ligand binding" evidence="18">
    <location>
        <begin position="392"/>
        <end position="444"/>
    </location>
</feature>
<dbReference type="GO" id="GO:0015288">
    <property type="term" value="F:porin activity"/>
    <property type="evidence" value="ECO:0007669"/>
    <property type="project" value="UniProtKB-KW"/>
</dbReference>
<evidence type="ECO:0000259" key="19">
    <source>
        <dbReference type="Pfam" id="PF22461"/>
    </source>
</evidence>
<feature type="domain" description="Soluble ligand binding" evidence="18">
    <location>
        <begin position="668"/>
        <end position="704"/>
    </location>
</feature>
<evidence type="ECO:0000256" key="4">
    <source>
        <dbReference type="ARBA" id="ARBA00022452"/>
    </source>
</evidence>
<evidence type="ECO:0000256" key="3">
    <source>
        <dbReference type="ARBA" id="ARBA00022448"/>
    </source>
</evidence>
<evidence type="ECO:0000256" key="13">
    <source>
        <dbReference type="ARBA" id="ARBA00023237"/>
    </source>
</evidence>
<dbReference type="Pfam" id="PF02563">
    <property type="entry name" value="Poly_export"/>
    <property type="match status" value="1"/>
</dbReference>
<keyword evidence="12" id="KW-0564">Palmitate</keyword>
<dbReference type="GO" id="GO:0009279">
    <property type="term" value="C:cell outer membrane"/>
    <property type="evidence" value="ECO:0007669"/>
    <property type="project" value="UniProtKB-SubCell"/>
</dbReference>
<evidence type="ECO:0000313" key="20">
    <source>
        <dbReference type="EMBL" id="TGU70607.1"/>
    </source>
</evidence>
<feature type="domain" description="Soluble ligand binding" evidence="18">
    <location>
        <begin position="574"/>
        <end position="622"/>
    </location>
</feature>
<proteinExistence type="inferred from homology"/>
<evidence type="ECO:0000256" key="16">
    <source>
        <dbReference type="SAM" id="SignalP"/>
    </source>
</evidence>
<evidence type="ECO:0000256" key="11">
    <source>
        <dbReference type="ARBA" id="ARBA00023136"/>
    </source>
</evidence>
<reference evidence="20 21" key="1">
    <citation type="submission" date="2019-04" db="EMBL/GenBank/DDBJ databases">
        <title>Geobacter oryzae sp. nov., ferric-reducing bacteria isolated from paddy soil.</title>
        <authorList>
            <person name="Xu Z."/>
            <person name="Masuda Y."/>
            <person name="Itoh H."/>
            <person name="Senoo K."/>
        </authorList>
    </citation>
    <scope>NUCLEOTIDE SEQUENCE [LARGE SCALE GENOMIC DNA]</scope>
    <source>
        <strain evidence="20 21">Red111</strain>
    </source>
</reference>
<evidence type="ECO:0000256" key="14">
    <source>
        <dbReference type="ARBA" id="ARBA00023288"/>
    </source>
</evidence>
<keyword evidence="10" id="KW-0626">Porin</keyword>
<dbReference type="Pfam" id="PF22461">
    <property type="entry name" value="SLBB_2"/>
    <property type="match status" value="1"/>
</dbReference>
<comment type="subcellular location">
    <subcellularLocation>
        <location evidence="1">Cell outer membrane</location>
        <topology evidence="1">Multi-pass membrane protein</topology>
    </subcellularLocation>
</comment>
<evidence type="ECO:0000256" key="9">
    <source>
        <dbReference type="ARBA" id="ARBA00023065"/>
    </source>
</evidence>
<evidence type="ECO:0000256" key="1">
    <source>
        <dbReference type="ARBA" id="ARBA00004571"/>
    </source>
</evidence>
<evidence type="ECO:0000256" key="12">
    <source>
        <dbReference type="ARBA" id="ARBA00023139"/>
    </source>
</evidence>
<keyword evidence="13" id="KW-0998">Cell outer membrane</keyword>
<dbReference type="AlphaFoldDB" id="A0A4S1CBA7"/>
<dbReference type="PANTHER" id="PTHR33619:SF3">
    <property type="entry name" value="POLYSACCHARIDE EXPORT PROTEIN GFCE-RELATED"/>
    <property type="match status" value="1"/>
</dbReference>
<feature type="compositionally biased region" description="Polar residues" evidence="15">
    <location>
        <begin position="136"/>
        <end position="157"/>
    </location>
</feature>
<dbReference type="EMBL" id="SRSC01000004">
    <property type="protein sequence ID" value="TGU70607.1"/>
    <property type="molecule type" value="Genomic_DNA"/>
</dbReference>
<name>A0A4S1CBA7_9BACT</name>
<feature type="domain" description="SLBB" evidence="19">
    <location>
        <begin position="308"/>
        <end position="385"/>
    </location>
</feature>
<dbReference type="GO" id="GO:0046930">
    <property type="term" value="C:pore complex"/>
    <property type="evidence" value="ECO:0007669"/>
    <property type="project" value="UniProtKB-KW"/>
</dbReference>
<keyword evidence="6" id="KW-0812">Transmembrane</keyword>
<dbReference type="PANTHER" id="PTHR33619">
    <property type="entry name" value="POLYSACCHARIDE EXPORT PROTEIN GFCE-RELATED"/>
    <property type="match status" value="1"/>
</dbReference>
<dbReference type="RefSeq" id="WP_135871791.1">
    <property type="nucleotide sequence ID" value="NZ_SRSC01000004.1"/>
</dbReference>
<keyword evidence="11" id="KW-0472">Membrane</keyword>
<keyword evidence="9" id="KW-0406">Ion transport</keyword>
<keyword evidence="21" id="KW-1185">Reference proteome</keyword>
<dbReference type="InterPro" id="IPR019554">
    <property type="entry name" value="Soluble_ligand-bd"/>
</dbReference>
<evidence type="ECO:0000313" key="21">
    <source>
        <dbReference type="Proteomes" id="UP000306416"/>
    </source>
</evidence>
<dbReference type="InterPro" id="IPR054765">
    <property type="entry name" value="SLBB_dom"/>
</dbReference>
<dbReference type="Gene3D" id="3.30.1950.10">
    <property type="entry name" value="wza like domain"/>
    <property type="match status" value="1"/>
</dbReference>
<evidence type="ECO:0000256" key="15">
    <source>
        <dbReference type="SAM" id="MobiDB-lite"/>
    </source>
</evidence>
<feature type="region of interest" description="Disordered" evidence="15">
    <location>
        <begin position="98"/>
        <end position="160"/>
    </location>
</feature>
<evidence type="ECO:0000256" key="6">
    <source>
        <dbReference type="ARBA" id="ARBA00022692"/>
    </source>
</evidence>
<evidence type="ECO:0000259" key="18">
    <source>
        <dbReference type="Pfam" id="PF10531"/>
    </source>
</evidence>
<dbReference type="GO" id="GO:0015159">
    <property type="term" value="F:polysaccharide transmembrane transporter activity"/>
    <property type="evidence" value="ECO:0007669"/>
    <property type="project" value="InterPro"/>
</dbReference>
<protein>
    <submittedName>
        <fullName evidence="20">Polysaccharide biosynthesis protein</fullName>
    </submittedName>
</protein>
<comment type="caution">
    <text evidence="20">The sequence shown here is derived from an EMBL/GenBank/DDBJ whole genome shotgun (WGS) entry which is preliminary data.</text>
</comment>
<dbReference type="Pfam" id="PF10531">
    <property type="entry name" value="SLBB"/>
    <property type="match status" value="3"/>
</dbReference>
<dbReference type="Proteomes" id="UP000306416">
    <property type="component" value="Unassembled WGS sequence"/>
</dbReference>
<gene>
    <name evidence="20" type="ORF">E4633_16525</name>
</gene>
<evidence type="ECO:0000256" key="8">
    <source>
        <dbReference type="ARBA" id="ARBA00023047"/>
    </source>
</evidence>
<keyword evidence="5" id="KW-0762">Sugar transport</keyword>
<dbReference type="InterPro" id="IPR003715">
    <property type="entry name" value="Poly_export_N"/>
</dbReference>
<keyword evidence="14" id="KW-0449">Lipoprotein</keyword>
<organism evidence="20 21">
    <name type="scientific">Geomonas terrae</name>
    <dbReference type="NCBI Taxonomy" id="2562681"/>
    <lineage>
        <taxon>Bacteria</taxon>
        <taxon>Pseudomonadati</taxon>
        <taxon>Thermodesulfobacteriota</taxon>
        <taxon>Desulfuromonadia</taxon>
        <taxon>Geobacterales</taxon>
        <taxon>Geobacteraceae</taxon>
        <taxon>Geomonas</taxon>
    </lineage>
</organism>
<feature type="signal peptide" evidence="16">
    <location>
        <begin position="1"/>
        <end position="21"/>
    </location>
</feature>
<dbReference type="InterPro" id="IPR049712">
    <property type="entry name" value="Poly_export"/>
</dbReference>
<feature type="chain" id="PRO_5020907609" evidence="16">
    <location>
        <begin position="22"/>
        <end position="922"/>
    </location>
</feature>
<keyword evidence="4" id="KW-1134">Transmembrane beta strand</keyword>
<feature type="compositionally biased region" description="Polar residues" evidence="15">
    <location>
        <begin position="102"/>
        <end position="126"/>
    </location>
</feature>